<sequence>MSAEIHASGAPHNVGWIQGRLEDRKEVKPSKNTTLHRTHRARGGDSGMQDVKLPISSLNTQLLSRNRGLVFQKTAALAVPQNVNVQAYVPSFDGPGDAPRNETGQRTMETGDRQTQETACYDSVQEARPWYMPKQRPKPSRETLRDFFRQVRDEERREMRDSHNEGQSNDR</sequence>
<organism evidence="2 3">
    <name type="scientific">Aspergillus oryzae</name>
    <name type="common">Yellow koji mold</name>
    <dbReference type="NCBI Taxonomy" id="5062"/>
    <lineage>
        <taxon>Eukaryota</taxon>
        <taxon>Fungi</taxon>
        <taxon>Dikarya</taxon>
        <taxon>Ascomycota</taxon>
        <taxon>Pezizomycotina</taxon>
        <taxon>Eurotiomycetes</taxon>
        <taxon>Eurotiomycetidae</taxon>
        <taxon>Eurotiales</taxon>
        <taxon>Aspergillaceae</taxon>
        <taxon>Aspergillus</taxon>
        <taxon>Aspergillus subgen. Circumdati</taxon>
    </lineage>
</organism>
<feature type="compositionally biased region" description="Basic and acidic residues" evidence="1">
    <location>
        <begin position="139"/>
        <end position="171"/>
    </location>
</feature>
<comment type="caution">
    <text evidence="2">The sequence shown here is derived from an EMBL/GenBank/DDBJ whole genome shotgun (WGS) entry which is preliminary data.</text>
</comment>
<dbReference type="Proteomes" id="UP001165205">
    <property type="component" value="Unassembled WGS sequence"/>
</dbReference>
<evidence type="ECO:0000313" key="3">
    <source>
        <dbReference type="Proteomes" id="UP001165205"/>
    </source>
</evidence>
<dbReference type="AlphaFoldDB" id="A0AAN4YGD6"/>
<gene>
    <name evidence="2" type="ORF">Aory04_000226400</name>
</gene>
<proteinExistence type="predicted"/>
<feature type="compositionally biased region" description="Basic and acidic residues" evidence="1">
    <location>
        <begin position="20"/>
        <end position="29"/>
    </location>
</feature>
<feature type="region of interest" description="Disordered" evidence="1">
    <location>
        <begin position="16"/>
        <end position="50"/>
    </location>
</feature>
<evidence type="ECO:0000313" key="2">
    <source>
        <dbReference type="EMBL" id="GMG25162.1"/>
    </source>
</evidence>
<evidence type="ECO:0000256" key="1">
    <source>
        <dbReference type="SAM" id="MobiDB-lite"/>
    </source>
</evidence>
<accession>A0AAN4YGD6</accession>
<feature type="region of interest" description="Disordered" evidence="1">
    <location>
        <begin position="90"/>
        <end position="171"/>
    </location>
</feature>
<protein>
    <submittedName>
        <fullName evidence="2">Unnamed protein product</fullName>
    </submittedName>
</protein>
<reference evidence="2" key="1">
    <citation type="submission" date="2023-04" db="EMBL/GenBank/DDBJ databases">
        <title>Aspergillus oryzae NBRC 4228.</title>
        <authorList>
            <person name="Ichikawa N."/>
            <person name="Sato H."/>
            <person name="Tonouchi N."/>
        </authorList>
    </citation>
    <scope>NUCLEOTIDE SEQUENCE</scope>
    <source>
        <strain evidence="2">NBRC 4228</strain>
    </source>
</reference>
<dbReference type="EMBL" id="BSYA01000016">
    <property type="protein sequence ID" value="GMG25162.1"/>
    <property type="molecule type" value="Genomic_DNA"/>
</dbReference>
<name>A0AAN4YGD6_ASPOZ</name>